<dbReference type="PANTHER" id="PTHR15245">
    <property type="entry name" value="SYMPLEKIN-RELATED"/>
    <property type="match status" value="1"/>
</dbReference>
<dbReference type="OrthoDB" id="331600at2759"/>
<keyword evidence="2" id="KW-0507">mRNA processing</keyword>
<evidence type="ECO:0000259" key="5">
    <source>
        <dbReference type="Pfam" id="PF11935"/>
    </source>
</evidence>
<dbReference type="InterPro" id="IPR011989">
    <property type="entry name" value="ARM-like"/>
</dbReference>
<keyword evidence="8" id="KW-1185">Reference proteome</keyword>
<dbReference type="InterPro" id="IPR022075">
    <property type="entry name" value="Symplekin_C"/>
</dbReference>
<evidence type="ECO:0000256" key="4">
    <source>
        <dbReference type="SAM" id="MobiDB-lite"/>
    </source>
</evidence>
<proteinExistence type="predicted"/>
<accession>A0A7R9LJY3</accession>
<dbReference type="InterPro" id="IPR016024">
    <property type="entry name" value="ARM-type_fold"/>
</dbReference>
<evidence type="ECO:0008006" key="9">
    <source>
        <dbReference type="Google" id="ProtNLM"/>
    </source>
</evidence>
<sequence>MDTIDSKMSAELGEEEANSVENRVIDLLNSSMYSTSESEKVSNLVKVQELVLHNDLLDNFLDEILGFQNDRDVEVRRFVVGFVENACKKDSDYFPKVIMNLKVMFADDSPNVVKKAIQTANQLYKVFIKWVSKAKVTDLVESTYEVWLQIKEHLFALLDTADNDGIRTQVIKFMEMIVICQTPKDQFSTGDEFNVDHMSANELMDVSALEEEAKQVFESLIIFHGTPHISSVNLMATMQTLTLVARQRSQLFFSKVIQALEALHANLPPTLAKSQVNSVRKQLKLQLLILLKHPIASASPPFQSQISQLLTDLGASQSEINKCLNENRKRAIKLEPKDTEVKRIKLEADDEEDDNEPVVPPAKISRNEANTAIDITAEDIIPRLNVISNVSDLVLVSMLSLPDSMPDHFQASYTPVAAAGTASQIKHLARLLASQLTAAGLGKGVEEMVDKMTNSSKKQLSAEQNIEQNQKIAIVIGQTIAQELKKQEQQQQQHQQKVRLQQSGKQLSGSVRIKQLNLAEITKPLNEETKSRMALEAINRILKDDKKVFFSTSQLETRVKLLAMLSCEYHDSSNIESLIKSYAFEDIRNRHEIIFSTLYNEFVLAKKRGNDFTHYSQYLLKTLQDLMTKTELKDRDHFLTKFYIECPLLTDQSIELLKHFILNDNLYALSVSTGINILKDLIEKKRKQSVSLLSLLLDLCLQSEMSDVRTQSVKTAKSLHESQDDNSIRLPIEEFALKTLRYLLEAKPPALIDKENVGVWSDDIIKLCLVLYLSLLPTNHKLIHDLAVVYVGTSADTKRIILRVLEGPVKGMGMNSPELLLLVENCPKGAETLVTRIIHVLTDKQPPSAELVSRVRDLYHKRVPDVRFLIPVLNGLSKGEVIAALPKLIKLNPIVVKEVFNRLLGAHVESGTNFQSPLSPAELLVALHTIDTTKCEIKTIIKATNLCFAETNIYTAEVLAIVMQLLMENNPLPTLLMRTVIQSLSQYPRLIGFVMNILQRLILKQVWKQKRVWEGFIKCCQRTKPQSFQVLLQLPAPQLKAVFVSSPDLQPALQQHAETFTDHQRSHIPQQILDIIFQSTDTTNESQPNETVPETPNQEPESLSEQIST</sequence>
<dbReference type="Gene3D" id="1.25.10.10">
    <property type="entry name" value="Leucine-rich Repeat Variant"/>
    <property type="match status" value="1"/>
</dbReference>
<dbReference type="Proteomes" id="UP000728032">
    <property type="component" value="Unassembled WGS sequence"/>
</dbReference>
<organism evidence="7">
    <name type="scientific">Oppiella nova</name>
    <dbReference type="NCBI Taxonomy" id="334625"/>
    <lineage>
        <taxon>Eukaryota</taxon>
        <taxon>Metazoa</taxon>
        <taxon>Ecdysozoa</taxon>
        <taxon>Arthropoda</taxon>
        <taxon>Chelicerata</taxon>
        <taxon>Arachnida</taxon>
        <taxon>Acari</taxon>
        <taxon>Acariformes</taxon>
        <taxon>Sarcoptiformes</taxon>
        <taxon>Oribatida</taxon>
        <taxon>Brachypylina</taxon>
        <taxon>Oppioidea</taxon>
        <taxon>Oppiidae</taxon>
        <taxon>Oppiella</taxon>
    </lineage>
</organism>
<dbReference type="PANTHER" id="PTHR15245:SF20">
    <property type="entry name" value="SYMPLEKIN"/>
    <property type="match status" value="1"/>
</dbReference>
<gene>
    <name evidence="7" type="ORF">ONB1V03_LOCUS3936</name>
</gene>
<evidence type="ECO:0000313" key="8">
    <source>
        <dbReference type="Proteomes" id="UP000728032"/>
    </source>
</evidence>
<evidence type="ECO:0000256" key="2">
    <source>
        <dbReference type="ARBA" id="ARBA00022664"/>
    </source>
</evidence>
<dbReference type="AlphaFoldDB" id="A0A7R9LJY3"/>
<dbReference type="GO" id="GO:0006397">
    <property type="term" value="P:mRNA processing"/>
    <property type="evidence" value="ECO:0007669"/>
    <property type="project" value="UniProtKB-KW"/>
</dbReference>
<dbReference type="InterPro" id="IPR021850">
    <property type="entry name" value="Symplekin/Pta1"/>
</dbReference>
<reference evidence="7" key="1">
    <citation type="submission" date="2020-11" db="EMBL/GenBank/DDBJ databases">
        <authorList>
            <person name="Tran Van P."/>
        </authorList>
    </citation>
    <scope>NUCLEOTIDE SEQUENCE</scope>
</reference>
<feature type="domain" description="Symplekin C-terminal" evidence="6">
    <location>
        <begin position="865"/>
        <end position="1043"/>
    </location>
</feature>
<feature type="region of interest" description="Disordered" evidence="4">
    <location>
        <begin position="1082"/>
        <end position="1109"/>
    </location>
</feature>
<evidence type="ECO:0000313" key="7">
    <source>
        <dbReference type="EMBL" id="CAD7643061.1"/>
    </source>
</evidence>
<dbReference type="EMBL" id="OC916075">
    <property type="protein sequence ID" value="CAD7643061.1"/>
    <property type="molecule type" value="Genomic_DNA"/>
</dbReference>
<name>A0A7R9LJY3_9ACAR</name>
<feature type="domain" description="Symplekin/Pta1 N-terminal" evidence="5">
    <location>
        <begin position="110"/>
        <end position="329"/>
    </location>
</feature>
<protein>
    <recommendedName>
        <fullName evidence="9">Symplekin</fullName>
    </recommendedName>
</protein>
<dbReference type="EMBL" id="CAJPVJ010001250">
    <property type="protein sequence ID" value="CAG2164380.1"/>
    <property type="molecule type" value="Genomic_DNA"/>
</dbReference>
<dbReference type="Pfam" id="PF11935">
    <property type="entry name" value="SYMPK_PTA1_N"/>
    <property type="match status" value="1"/>
</dbReference>
<dbReference type="SUPFAM" id="SSF48371">
    <property type="entry name" value="ARM repeat"/>
    <property type="match status" value="1"/>
</dbReference>
<evidence type="ECO:0000259" key="6">
    <source>
        <dbReference type="Pfam" id="PF12295"/>
    </source>
</evidence>
<dbReference type="Pfam" id="PF12295">
    <property type="entry name" value="Symplekin_C"/>
    <property type="match status" value="1"/>
</dbReference>
<comment type="subcellular location">
    <subcellularLocation>
        <location evidence="1">Nucleus</location>
    </subcellularLocation>
</comment>
<dbReference type="InterPro" id="IPR032460">
    <property type="entry name" value="Symplekin/Pta1_N"/>
</dbReference>
<evidence type="ECO:0000256" key="3">
    <source>
        <dbReference type="ARBA" id="ARBA00023242"/>
    </source>
</evidence>
<dbReference type="GO" id="GO:0005847">
    <property type="term" value="C:mRNA cleavage and polyadenylation specificity factor complex"/>
    <property type="evidence" value="ECO:0007669"/>
    <property type="project" value="TreeGrafter"/>
</dbReference>
<evidence type="ECO:0000256" key="1">
    <source>
        <dbReference type="ARBA" id="ARBA00004123"/>
    </source>
</evidence>
<keyword evidence="3" id="KW-0539">Nucleus</keyword>